<feature type="binding site" evidence="5">
    <location>
        <begin position="109"/>
        <end position="112"/>
    </location>
    <ligand>
        <name>(6S)-5,6,7,8-tetrahydrofolate</name>
        <dbReference type="ChEBI" id="CHEBI:57453"/>
    </ligand>
</feature>
<comment type="similarity">
    <text evidence="1 5">Belongs to the Fmt family.</text>
</comment>
<feature type="domain" description="Formyl transferase C-terminal" evidence="7">
    <location>
        <begin position="200"/>
        <end position="293"/>
    </location>
</feature>
<dbReference type="HAMAP" id="MF_00182">
    <property type="entry name" value="Formyl_trans"/>
    <property type="match status" value="1"/>
</dbReference>
<dbReference type="OrthoDB" id="9802815at2"/>
<organism evidence="8 9">
    <name type="scientific">Campylobacter corcagiensis</name>
    <dbReference type="NCBI Taxonomy" id="1448857"/>
    <lineage>
        <taxon>Bacteria</taxon>
        <taxon>Pseudomonadati</taxon>
        <taxon>Campylobacterota</taxon>
        <taxon>Epsilonproteobacteria</taxon>
        <taxon>Campylobacterales</taxon>
        <taxon>Campylobacteraceae</taxon>
        <taxon>Campylobacter</taxon>
    </lineage>
</organism>
<accession>A0A7M1LDH5</accession>
<protein>
    <recommendedName>
        <fullName evidence="2 5">Methionyl-tRNA formyltransferase</fullName>
        <ecNumber evidence="2 5">2.1.2.9</ecNumber>
    </recommendedName>
</protein>
<dbReference type="SUPFAM" id="SSF53328">
    <property type="entry name" value="Formyltransferase"/>
    <property type="match status" value="1"/>
</dbReference>
<keyword evidence="4 5" id="KW-0648">Protein biosynthesis</keyword>
<sequence>MSKKVIFMGTPDYALTILKALVESEFEVVAVYTQPDKPVGRKKVITPPVVKTYALEKNIPVFQPINLKDDGIKDQISAFKPDYIIVAAYGQILPKSILDITHCINLHASILPKFRGASPIQEAILQGENLSGVTAMSMSEGLDDGDMLAFSFVDIKDKSSNEVFEILADVAANLALKTLRNFNDINPIAQFNALSSKCGKVKKSDGLVKFSDDIIEVEQKLRAYTPWPGIFLEDGTKILSAKKAQISGNLGEILDIKDDSFTIGFSGGSLEIYEIQEAAKKPLKAKEYINGKRLKVGDRIY</sequence>
<proteinExistence type="inferred from homology"/>
<dbReference type="GO" id="GO:0004479">
    <property type="term" value="F:methionyl-tRNA formyltransferase activity"/>
    <property type="evidence" value="ECO:0007669"/>
    <property type="project" value="UniProtKB-UniRule"/>
</dbReference>
<dbReference type="RefSeq" id="WP_025802855.1">
    <property type="nucleotide sequence ID" value="NZ_CP053842.1"/>
</dbReference>
<dbReference type="InterPro" id="IPR005794">
    <property type="entry name" value="Fmt"/>
</dbReference>
<dbReference type="SUPFAM" id="SSF50486">
    <property type="entry name" value="FMT C-terminal domain-like"/>
    <property type="match status" value="1"/>
</dbReference>
<dbReference type="InterPro" id="IPR036477">
    <property type="entry name" value="Formyl_transf_N_sf"/>
</dbReference>
<dbReference type="Pfam" id="PF00551">
    <property type="entry name" value="Formyl_trans_N"/>
    <property type="match status" value="1"/>
</dbReference>
<evidence type="ECO:0000313" key="8">
    <source>
        <dbReference type="EMBL" id="QOQ86612.1"/>
    </source>
</evidence>
<dbReference type="InterPro" id="IPR011034">
    <property type="entry name" value="Formyl_transferase-like_C_sf"/>
</dbReference>
<feature type="domain" description="Formyl transferase N-terminal" evidence="6">
    <location>
        <begin position="4"/>
        <end position="162"/>
    </location>
</feature>
<dbReference type="AlphaFoldDB" id="A0A7M1LDH5"/>
<dbReference type="PANTHER" id="PTHR11138">
    <property type="entry name" value="METHIONYL-TRNA FORMYLTRANSFERASE"/>
    <property type="match status" value="1"/>
</dbReference>
<dbReference type="NCBIfam" id="TIGR00460">
    <property type="entry name" value="fmt"/>
    <property type="match status" value="1"/>
</dbReference>
<evidence type="ECO:0000259" key="7">
    <source>
        <dbReference type="Pfam" id="PF02911"/>
    </source>
</evidence>
<dbReference type="PANTHER" id="PTHR11138:SF5">
    <property type="entry name" value="METHIONYL-TRNA FORMYLTRANSFERASE, MITOCHONDRIAL"/>
    <property type="match status" value="1"/>
</dbReference>
<dbReference type="Gene3D" id="3.40.50.12230">
    <property type="match status" value="1"/>
</dbReference>
<evidence type="ECO:0000256" key="5">
    <source>
        <dbReference type="HAMAP-Rule" id="MF_00182"/>
    </source>
</evidence>
<dbReference type="InterPro" id="IPR041711">
    <property type="entry name" value="Met-tRNA-FMT_N"/>
</dbReference>
<evidence type="ECO:0000256" key="1">
    <source>
        <dbReference type="ARBA" id="ARBA00010699"/>
    </source>
</evidence>
<dbReference type="CDD" id="cd08704">
    <property type="entry name" value="Met_tRNA_FMT_C"/>
    <property type="match status" value="1"/>
</dbReference>
<keyword evidence="9" id="KW-1185">Reference proteome</keyword>
<gene>
    <name evidence="5" type="primary">fmt</name>
    <name evidence="8" type="ORF">IMC76_05095</name>
</gene>
<keyword evidence="3 5" id="KW-0808">Transferase</keyword>
<dbReference type="InterPro" id="IPR044135">
    <property type="entry name" value="Met-tRNA-FMT_C"/>
</dbReference>
<name>A0A7M1LDH5_9BACT</name>
<dbReference type="InterPro" id="IPR002376">
    <property type="entry name" value="Formyl_transf_N"/>
</dbReference>
<comment type="function">
    <text evidence="5">Attaches a formyl group to the free amino group of methionyl-tRNA(fMet). The formyl group appears to play a dual role in the initiator identity of N-formylmethionyl-tRNA by promoting its recognition by IF2 and preventing the misappropriation of this tRNA by the elongation apparatus.</text>
</comment>
<dbReference type="Proteomes" id="UP000594749">
    <property type="component" value="Chromosome"/>
</dbReference>
<evidence type="ECO:0000256" key="3">
    <source>
        <dbReference type="ARBA" id="ARBA00022679"/>
    </source>
</evidence>
<evidence type="ECO:0000256" key="2">
    <source>
        <dbReference type="ARBA" id="ARBA00012261"/>
    </source>
</evidence>
<evidence type="ECO:0000313" key="9">
    <source>
        <dbReference type="Proteomes" id="UP000594749"/>
    </source>
</evidence>
<dbReference type="EC" id="2.1.2.9" evidence="2 5"/>
<dbReference type="CDD" id="cd08646">
    <property type="entry name" value="FMT_core_Met-tRNA-FMT_N"/>
    <property type="match status" value="1"/>
</dbReference>
<comment type="catalytic activity">
    <reaction evidence="5">
        <text>L-methionyl-tRNA(fMet) + (6R)-10-formyltetrahydrofolate = N-formyl-L-methionyl-tRNA(fMet) + (6S)-5,6,7,8-tetrahydrofolate + H(+)</text>
        <dbReference type="Rhea" id="RHEA:24380"/>
        <dbReference type="Rhea" id="RHEA-COMP:9952"/>
        <dbReference type="Rhea" id="RHEA-COMP:9953"/>
        <dbReference type="ChEBI" id="CHEBI:15378"/>
        <dbReference type="ChEBI" id="CHEBI:57453"/>
        <dbReference type="ChEBI" id="CHEBI:78530"/>
        <dbReference type="ChEBI" id="CHEBI:78844"/>
        <dbReference type="ChEBI" id="CHEBI:195366"/>
        <dbReference type="EC" id="2.1.2.9"/>
    </reaction>
</comment>
<reference evidence="8 9" key="1">
    <citation type="submission" date="2020-10" db="EMBL/GenBank/DDBJ databases">
        <title>Campylobacter and Helicobacter PacBio genomes.</title>
        <authorList>
            <person name="Lane C."/>
        </authorList>
    </citation>
    <scope>NUCLEOTIDE SEQUENCE [LARGE SCALE GENOMIC DNA]</scope>
    <source>
        <strain evidence="8 9">2016D-0077</strain>
    </source>
</reference>
<dbReference type="EMBL" id="CP063078">
    <property type="protein sequence ID" value="QOQ86612.1"/>
    <property type="molecule type" value="Genomic_DNA"/>
</dbReference>
<evidence type="ECO:0000259" key="6">
    <source>
        <dbReference type="Pfam" id="PF00551"/>
    </source>
</evidence>
<evidence type="ECO:0000256" key="4">
    <source>
        <dbReference type="ARBA" id="ARBA00022917"/>
    </source>
</evidence>
<dbReference type="InterPro" id="IPR005793">
    <property type="entry name" value="Formyl_trans_C"/>
</dbReference>
<dbReference type="Pfam" id="PF02911">
    <property type="entry name" value="Formyl_trans_C"/>
    <property type="match status" value="1"/>
</dbReference>
<dbReference type="GO" id="GO:0005829">
    <property type="term" value="C:cytosol"/>
    <property type="evidence" value="ECO:0007669"/>
    <property type="project" value="TreeGrafter"/>
</dbReference>